<dbReference type="AlphaFoldDB" id="A0A1P8U845"/>
<evidence type="ECO:0000313" key="2">
    <source>
        <dbReference type="EMBL" id="APZ34277.1"/>
    </source>
</evidence>
<dbReference type="PANTHER" id="PTHR23248">
    <property type="entry name" value="PHOSPHOLIPID SCRAMBLASE-RELATED"/>
    <property type="match status" value="1"/>
</dbReference>
<dbReference type="InterPro" id="IPR038595">
    <property type="entry name" value="LOR_sf"/>
</dbReference>
<dbReference type="InterPro" id="IPR025659">
    <property type="entry name" value="Tubby-like_C"/>
</dbReference>
<evidence type="ECO:0000313" key="3">
    <source>
        <dbReference type="Proteomes" id="UP000187185"/>
    </source>
</evidence>
<dbReference type="Pfam" id="PF03803">
    <property type="entry name" value="Scramblase"/>
    <property type="match status" value="1"/>
</dbReference>
<dbReference type="PANTHER" id="PTHR23248:SF9">
    <property type="entry name" value="PHOSPHOLIPID SCRAMBLASE"/>
    <property type="match status" value="1"/>
</dbReference>
<dbReference type="InterPro" id="IPR005552">
    <property type="entry name" value="Scramblase"/>
</dbReference>
<dbReference type="EMBL" id="CP018762">
    <property type="protein sequence ID" value="APZ34277.1"/>
    <property type="molecule type" value="Genomic_DNA"/>
</dbReference>
<keyword evidence="3" id="KW-1185">Reference proteome</keyword>
<dbReference type="Pfam" id="PF10708">
    <property type="entry name" value="DUF2510"/>
    <property type="match status" value="1"/>
</dbReference>
<gene>
    <name evidence="2" type="ORF">BOH66_08495</name>
</gene>
<dbReference type="GO" id="GO:0017128">
    <property type="term" value="F:phospholipid scramblase activity"/>
    <property type="evidence" value="ECO:0007669"/>
    <property type="project" value="InterPro"/>
</dbReference>
<dbReference type="OrthoDB" id="9811665at2"/>
<organism evidence="2 3">
    <name type="scientific">Microbacterium aurum</name>
    <dbReference type="NCBI Taxonomy" id="36805"/>
    <lineage>
        <taxon>Bacteria</taxon>
        <taxon>Bacillati</taxon>
        <taxon>Actinomycetota</taxon>
        <taxon>Actinomycetes</taxon>
        <taxon>Micrococcales</taxon>
        <taxon>Microbacteriaceae</taxon>
        <taxon>Microbacterium</taxon>
    </lineage>
</organism>
<name>A0A1P8U845_9MICO</name>
<feature type="domain" description="DUF2510" evidence="1">
    <location>
        <begin position="7"/>
        <end position="32"/>
    </location>
</feature>
<protein>
    <recommendedName>
        <fullName evidence="1">DUF2510 domain-containing protein</fullName>
    </recommendedName>
</protein>
<dbReference type="Gene3D" id="2.40.160.200">
    <property type="entry name" value="LURP1-related"/>
    <property type="match status" value="1"/>
</dbReference>
<dbReference type="Proteomes" id="UP000187185">
    <property type="component" value="Chromosome"/>
</dbReference>
<dbReference type="GO" id="GO:0005886">
    <property type="term" value="C:plasma membrane"/>
    <property type="evidence" value="ECO:0007669"/>
    <property type="project" value="TreeGrafter"/>
</dbReference>
<sequence>MSQQAPAGWFADPFGRHEHRYWDGAQWTEHVGSQGRQMVDAPVVAPPAPVVAQQQTVAAMQTVALTPVTNKKVQRQIQKLGVGDRTRVGGGTLFTEQVLVVNQKAKLWEKKAEYAVFNQHGLKVGGVREYGVSMSRMVVGRENSTKRLQIVDADGRPVLTLTRPATMLKSKVIVMRDDGTPVGQIAQENFGVMASVLGGRFNIRFRMEAGGETLGTINAESWRAWDFSIQDPRGDEIGRITKAWAGFGKENFTKADNYVLEIYRPLEDPLHSLVVSAALVVDTVLKQGSSEQRSR</sequence>
<dbReference type="InterPro" id="IPR018929">
    <property type="entry name" value="DUF2510"/>
</dbReference>
<dbReference type="RefSeq" id="WP_076690592.1">
    <property type="nucleotide sequence ID" value="NZ_CP018762.1"/>
</dbReference>
<dbReference type="SUPFAM" id="SSF54518">
    <property type="entry name" value="Tubby C-terminal domain-like"/>
    <property type="match status" value="1"/>
</dbReference>
<accession>A0A1P8U845</accession>
<evidence type="ECO:0000259" key="1">
    <source>
        <dbReference type="Pfam" id="PF10708"/>
    </source>
</evidence>
<proteinExistence type="predicted"/>
<reference evidence="2 3" key="1">
    <citation type="submission" date="2016-12" db="EMBL/GenBank/DDBJ databases">
        <title>Complete genome sequence of Microbacterium aurum KACC 15219.</title>
        <authorList>
            <person name="Jung Y."/>
            <person name="Shin J.-H."/>
            <person name="Lee Y.-J."/>
            <person name="Yi H."/>
            <person name="Bahn Y.-S."/>
            <person name="Kim J.F."/>
            <person name="Lee D.-W."/>
        </authorList>
    </citation>
    <scope>NUCLEOTIDE SEQUENCE [LARGE SCALE GENOMIC DNA]</scope>
    <source>
        <strain evidence="2 3">KACC 15219</strain>
    </source>
</reference>
<dbReference type="KEGG" id="maur:BOH66_08495"/>